<dbReference type="PANTHER" id="PTHR46825:SF15">
    <property type="entry name" value="BETA-LACTAMASE-RELATED DOMAIN-CONTAINING PROTEIN"/>
    <property type="match status" value="1"/>
</dbReference>
<feature type="domain" description="Beta-lactamase-related" evidence="1">
    <location>
        <begin position="44"/>
        <end position="369"/>
    </location>
</feature>
<accession>G2E7P5</accession>
<evidence type="ECO:0000313" key="3">
    <source>
        <dbReference type="EMBL" id="EGV27884.1"/>
    </source>
</evidence>
<dbReference type="RefSeq" id="WP_007043021.1">
    <property type="nucleotide sequence ID" value="NZ_AFWT01000054.1"/>
</dbReference>
<evidence type="ECO:0000259" key="2">
    <source>
        <dbReference type="Pfam" id="PF11954"/>
    </source>
</evidence>
<evidence type="ECO:0000259" key="1">
    <source>
        <dbReference type="Pfam" id="PF00144"/>
    </source>
</evidence>
<dbReference type="SUPFAM" id="SSF56601">
    <property type="entry name" value="beta-lactamase/transpeptidase-like"/>
    <property type="match status" value="1"/>
</dbReference>
<dbReference type="OrthoDB" id="119951at2"/>
<dbReference type="InterPro" id="IPR021860">
    <property type="entry name" value="Peptidase_S12_Pab87-rel_C"/>
</dbReference>
<dbReference type="Proteomes" id="UP000004200">
    <property type="component" value="Unassembled WGS sequence"/>
</dbReference>
<dbReference type="EMBL" id="AFWT01000054">
    <property type="protein sequence ID" value="EGV27884.1"/>
    <property type="molecule type" value="Genomic_DNA"/>
</dbReference>
<dbReference type="InterPro" id="IPR012338">
    <property type="entry name" value="Beta-lactam/transpept-like"/>
</dbReference>
<protein>
    <submittedName>
        <fullName evidence="3">Beta-lactamase</fullName>
    </submittedName>
</protein>
<proteinExistence type="predicted"/>
<dbReference type="InterPro" id="IPR001466">
    <property type="entry name" value="Beta-lactam-related"/>
</dbReference>
<evidence type="ECO:0000313" key="4">
    <source>
        <dbReference type="Proteomes" id="UP000004200"/>
    </source>
</evidence>
<comment type="caution">
    <text evidence="3">The sequence shown here is derived from an EMBL/GenBank/DDBJ whole genome shotgun (WGS) entry which is preliminary data.</text>
</comment>
<dbReference type="InterPro" id="IPR050491">
    <property type="entry name" value="AmpC-like"/>
</dbReference>
<dbReference type="STRING" id="765913.ThidrDRAFT_4308"/>
<dbReference type="AlphaFoldDB" id="G2E7P5"/>
<organism evidence="3 4">
    <name type="scientific">Thiorhodococcus drewsii AZ1</name>
    <dbReference type="NCBI Taxonomy" id="765913"/>
    <lineage>
        <taxon>Bacteria</taxon>
        <taxon>Pseudomonadati</taxon>
        <taxon>Pseudomonadota</taxon>
        <taxon>Gammaproteobacteria</taxon>
        <taxon>Chromatiales</taxon>
        <taxon>Chromatiaceae</taxon>
        <taxon>Thiorhodococcus</taxon>
    </lineage>
</organism>
<reference evidence="3 4" key="1">
    <citation type="submission" date="2011-06" db="EMBL/GenBank/DDBJ databases">
        <title>The draft genome of Thiorhodococcus drewsii AZ1.</title>
        <authorList>
            <consortium name="US DOE Joint Genome Institute (JGI-PGF)"/>
            <person name="Lucas S."/>
            <person name="Han J."/>
            <person name="Lapidus A."/>
            <person name="Cheng J.-F."/>
            <person name="Goodwin L."/>
            <person name="Pitluck S."/>
            <person name="Peters L."/>
            <person name="Land M.L."/>
            <person name="Hauser L."/>
            <person name="Vogl K."/>
            <person name="Liu Z."/>
            <person name="Imhoff J."/>
            <person name="Thiel V."/>
            <person name="Frigaard N.-U."/>
            <person name="Bryant D.A."/>
            <person name="Woyke T.J."/>
        </authorList>
    </citation>
    <scope>NUCLEOTIDE SEQUENCE [LARGE SCALE GENOMIC DNA]</scope>
    <source>
        <strain evidence="3 4">AZ1</strain>
    </source>
</reference>
<gene>
    <name evidence="3" type="ORF">ThidrDRAFT_4308</name>
</gene>
<name>G2E7P5_9GAMM</name>
<keyword evidence="4" id="KW-1185">Reference proteome</keyword>
<dbReference type="Gene3D" id="3.40.710.10">
    <property type="entry name" value="DD-peptidase/beta-lactamase superfamily"/>
    <property type="match status" value="1"/>
</dbReference>
<dbReference type="eggNOG" id="COG1680">
    <property type="taxonomic scope" value="Bacteria"/>
</dbReference>
<dbReference type="Pfam" id="PF00144">
    <property type="entry name" value="Beta-lactamase"/>
    <property type="match status" value="1"/>
</dbReference>
<sequence>MWVSDVANSARRACAVLLISTVGVSPVGAEDLTEDRIGSAIQALDRMAPELLQRSGVPGMAIAVISGDRVRYQRGFGVRALGGGEPVDTETVFQLASVSKPLAATVVAGLVGDGLVAWETPVFRFLPSFVLSDPWVTQTVTIADLLSHRSGLPDHAGDLLEDLGFDRDEILKRLRCAPLSPFRITNAYTNFGFTAGVLAGASAAGMDWPDVAEQRLFAPLGMYQSSFRYADYLSRTNRAVAHAYVDGVYQPLYERDADAQSPAGGASTSVSDLAKWAQLALDEGRYEGEQVVQSAALLQTQLPQSISNPAPTAGGRSGFYGLGWNVSYDDAGRTKLSHSGAFILGVATSVTLYPELDLGILVLTNGAPYGLAEATSQTFFDLVLDGAVQEDWLSLYFGLFSELWAEERDFMRDYSVPPASPEPSLAQSAYLGSYYSPYYGPLRVNAGSTGMSISLGPQSMTFPLKHWDGNLFVFETTGENALGLSGAEFVIGPSGSADSLILERYNKTGLGTFKRRPDPQQSCASLGQCAE</sequence>
<feature type="domain" description="Peptidase S12 Pab87-related C-terminal" evidence="2">
    <location>
        <begin position="417"/>
        <end position="503"/>
    </location>
</feature>
<dbReference type="Pfam" id="PF11954">
    <property type="entry name" value="DUF3471"/>
    <property type="match status" value="1"/>
</dbReference>
<dbReference type="PANTHER" id="PTHR46825">
    <property type="entry name" value="D-ALANYL-D-ALANINE-CARBOXYPEPTIDASE/ENDOPEPTIDASE AMPH"/>
    <property type="match status" value="1"/>
</dbReference>
<dbReference type="Gene3D" id="2.40.128.600">
    <property type="match status" value="1"/>
</dbReference>
<dbReference type="PATRIC" id="fig|765913.3.peg.4383"/>